<dbReference type="HOGENOM" id="CLU_123205_0_0_5"/>
<organism evidence="3">
    <name type="scientific">Caulobacter sp. (strain K31)</name>
    <dbReference type="NCBI Taxonomy" id="366602"/>
    <lineage>
        <taxon>Bacteria</taxon>
        <taxon>Pseudomonadati</taxon>
        <taxon>Pseudomonadota</taxon>
        <taxon>Alphaproteobacteria</taxon>
        <taxon>Caulobacterales</taxon>
        <taxon>Caulobacteraceae</taxon>
        <taxon>Caulobacter</taxon>
    </lineage>
</organism>
<feature type="chain" id="PRO_5002753326" evidence="1">
    <location>
        <begin position="23"/>
        <end position="164"/>
    </location>
</feature>
<accession>B0T3S5</accession>
<dbReference type="InterPro" id="IPR010611">
    <property type="entry name" value="3D_dom"/>
</dbReference>
<protein>
    <submittedName>
        <fullName evidence="3">3D domain protein</fullName>
    </submittedName>
</protein>
<sequence precursor="true">MRRTFAGFLAIAAMSIALPALAADAAPARSDPLGDLITGVLTGTMPGSVDFRMKATLYHAGAKGIRALDSLGCKVVAMRTLAVDKTVIPRRTVVFIKETVGLPMPNGEKHDGYWYASDIGGAIKGNKLDLFSGQGAASMKPLMALNLATISVTKVGEFKGCPPE</sequence>
<keyword evidence="1" id="KW-0732">Signal</keyword>
<feature type="signal peptide" evidence="1">
    <location>
        <begin position="1"/>
        <end position="22"/>
    </location>
</feature>
<name>B0T3S5_CAUSK</name>
<dbReference type="CDD" id="cd22785">
    <property type="entry name" value="DPBB_MltA-like"/>
    <property type="match status" value="1"/>
</dbReference>
<dbReference type="STRING" id="366602.Caul_3262"/>
<dbReference type="eggNOG" id="COG3584">
    <property type="taxonomic scope" value="Bacteria"/>
</dbReference>
<evidence type="ECO:0000256" key="1">
    <source>
        <dbReference type="SAM" id="SignalP"/>
    </source>
</evidence>
<dbReference type="GO" id="GO:0004553">
    <property type="term" value="F:hydrolase activity, hydrolyzing O-glycosyl compounds"/>
    <property type="evidence" value="ECO:0007669"/>
    <property type="project" value="InterPro"/>
</dbReference>
<feature type="domain" description="3D" evidence="2">
    <location>
        <begin position="79"/>
        <end position="137"/>
    </location>
</feature>
<dbReference type="SUPFAM" id="SSF50685">
    <property type="entry name" value="Barwin-like endoglucanases"/>
    <property type="match status" value="1"/>
</dbReference>
<dbReference type="Pfam" id="PF06725">
    <property type="entry name" value="3D"/>
    <property type="match status" value="1"/>
</dbReference>
<proteinExistence type="predicted"/>
<dbReference type="InterPro" id="IPR036908">
    <property type="entry name" value="RlpA-like_sf"/>
</dbReference>
<gene>
    <name evidence="3" type="ordered locus">Caul_3262</name>
</gene>
<dbReference type="KEGG" id="cak:Caul_3262"/>
<evidence type="ECO:0000313" key="3">
    <source>
        <dbReference type="EMBL" id="ABZ72389.1"/>
    </source>
</evidence>
<dbReference type="GO" id="GO:0009254">
    <property type="term" value="P:peptidoglycan turnover"/>
    <property type="evidence" value="ECO:0007669"/>
    <property type="project" value="InterPro"/>
</dbReference>
<dbReference type="EMBL" id="CP000927">
    <property type="protein sequence ID" value="ABZ72389.1"/>
    <property type="molecule type" value="Genomic_DNA"/>
</dbReference>
<reference evidence="3" key="1">
    <citation type="submission" date="2008-01" db="EMBL/GenBank/DDBJ databases">
        <title>Complete sequence of chromosome of Caulobacter sp. K31.</title>
        <authorList>
            <consortium name="US DOE Joint Genome Institute"/>
            <person name="Copeland A."/>
            <person name="Lucas S."/>
            <person name="Lapidus A."/>
            <person name="Barry K."/>
            <person name="Glavina del Rio T."/>
            <person name="Dalin E."/>
            <person name="Tice H."/>
            <person name="Pitluck S."/>
            <person name="Bruce D."/>
            <person name="Goodwin L."/>
            <person name="Thompson L.S."/>
            <person name="Brettin T."/>
            <person name="Detter J.C."/>
            <person name="Han C."/>
            <person name="Schmutz J."/>
            <person name="Larimer F."/>
            <person name="Land M."/>
            <person name="Hauser L."/>
            <person name="Kyrpides N."/>
            <person name="Kim E."/>
            <person name="Stephens C."/>
            <person name="Richardson P."/>
        </authorList>
    </citation>
    <scope>NUCLEOTIDE SEQUENCE [LARGE SCALE GENOMIC DNA]</scope>
    <source>
        <strain evidence="3">K31</strain>
    </source>
</reference>
<dbReference type="OrthoDB" id="9798935at2"/>
<dbReference type="Gene3D" id="2.40.40.10">
    <property type="entry name" value="RlpA-like domain"/>
    <property type="match status" value="1"/>
</dbReference>
<evidence type="ECO:0000259" key="2">
    <source>
        <dbReference type="Pfam" id="PF06725"/>
    </source>
</evidence>
<dbReference type="AlphaFoldDB" id="B0T3S5"/>
<dbReference type="GO" id="GO:0019867">
    <property type="term" value="C:outer membrane"/>
    <property type="evidence" value="ECO:0007669"/>
    <property type="project" value="InterPro"/>
</dbReference>